<name>A0A815P2Q9_ADIRI</name>
<sequence>MSMELSNEGNLSDTEDMIRNIPQLPRLLTIKPYVVYFIHRNASPSMLHEIITEAKQTERFTFVPKYKSIEHDTMSMHIELIQQTVTILVSIDYSHEKDKRTLLYDTLCQFFSIIFHSSNLVQTWGGNLIHKLKPFLSHELFTINQINQCRSSDIQQEFKRWYNQTFIHQICCHHYLQYDDIDGPFCSCTYRPYKSVSTQWSLLKAVAYTFNEYLYDHTYDITKFLAITKLADVNQQQWTIQQVEEYKMKYHIAQKRAITDEGNETKENRQKVPENVVKKQKIIHTNTTTQTTIKIVLVPDPKAPSIMELEPGQIHTKRLFDNSE</sequence>
<organism evidence="1 2">
    <name type="scientific">Adineta ricciae</name>
    <name type="common">Rotifer</name>
    <dbReference type="NCBI Taxonomy" id="249248"/>
    <lineage>
        <taxon>Eukaryota</taxon>
        <taxon>Metazoa</taxon>
        <taxon>Spiralia</taxon>
        <taxon>Gnathifera</taxon>
        <taxon>Rotifera</taxon>
        <taxon>Eurotatoria</taxon>
        <taxon>Bdelloidea</taxon>
        <taxon>Adinetida</taxon>
        <taxon>Adinetidae</taxon>
        <taxon>Adineta</taxon>
    </lineage>
</organism>
<evidence type="ECO:0000313" key="2">
    <source>
        <dbReference type="Proteomes" id="UP000663828"/>
    </source>
</evidence>
<proteinExistence type="predicted"/>
<dbReference type="EMBL" id="CAJNOR010003740">
    <property type="protein sequence ID" value="CAF1443354.1"/>
    <property type="molecule type" value="Genomic_DNA"/>
</dbReference>
<comment type="caution">
    <text evidence="1">The sequence shown here is derived from an EMBL/GenBank/DDBJ whole genome shotgun (WGS) entry which is preliminary data.</text>
</comment>
<accession>A0A815P2Q9</accession>
<dbReference type="Proteomes" id="UP000663828">
    <property type="component" value="Unassembled WGS sequence"/>
</dbReference>
<evidence type="ECO:0000313" key="1">
    <source>
        <dbReference type="EMBL" id="CAF1443354.1"/>
    </source>
</evidence>
<protein>
    <submittedName>
        <fullName evidence="1">Uncharacterized protein</fullName>
    </submittedName>
</protein>
<gene>
    <name evidence="1" type="ORF">XAT740_LOCUS36450</name>
</gene>
<keyword evidence="2" id="KW-1185">Reference proteome</keyword>
<reference evidence="1" key="1">
    <citation type="submission" date="2021-02" db="EMBL/GenBank/DDBJ databases">
        <authorList>
            <person name="Nowell W R."/>
        </authorList>
    </citation>
    <scope>NUCLEOTIDE SEQUENCE</scope>
</reference>
<dbReference type="AlphaFoldDB" id="A0A815P2Q9"/>